<gene>
    <name evidence="2" type="ORF">H2201_001710</name>
</gene>
<organism evidence="2 3">
    <name type="scientific">Coniosporium apollinis</name>
    <dbReference type="NCBI Taxonomy" id="61459"/>
    <lineage>
        <taxon>Eukaryota</taxon>
        <taxon>Fungi</taxon>
        <taxon>Dikarya</taxon>
        <taxon>Ascomycota</taxon>
        <taxon>Pezizomycotina</taxon>
        <taxon>Dothideomycetes</taxon>
        <taxon>Dothideomycetes incertae sedis</taxon>
        <taxon>Coniosporium</taxon>
    </lineage>
</organism>
<evidence type="ECO:0000313" key="2">
    <source>
        <dbReference type="EMBL" id="KAJ9668280.1"/>
    </source>
</evidence>
<feature type="compositionally biased region" description="Basic and acidic residues" evidence="1">
    <location>
        <begin position="16"/>
        <end position="30"/>
    </location>
</feature>
<feature type="region of interest" description="Disordered" evidence="1">
    <location>
        <begin position="1"/>
        <end position="34"/>
    </location>
</feature>
<evidence type="ECO:0000313" key="3">
    <source>
        <dbReference type="Proteomes" id="UP001172684"/>
    </source>
</evidence>
<dbReference type="Proteomes" id="UP001172684">
    <property type="component" value="Unassembled WGS sequence"/>
</dbReference>
<comment type="caution">
    <text evidence="2">The sequence shown here is derived from an EMBL/GenBank/DDBJ whole genome shotgun (WGS) entry which is preliminary data.</text>
</comment>
<dbReference type="EMBL" id="JAPDRL010000008">
    <property type="protein sequence ID" value="KAJ9668280.1"/>
    <property type="molecule type" value="Genomic_DNA"/>
</dbReference>
<reference evidence="2" key="1">
    <citation type="submission" date="2022-10" db="EMBL/GenBank/DDBJ databases">
        <title>Culturing micro-colonial fungi from biological soil crusts in the Mojave desert and describing Neophaeococcomyces mojavensis, and introducing the new genera and species Taxawa tesnikishii.</title>
        <authorList>
            <person name="Kurbessoian T."/>
            <person name="Stajich J.E."/>
        </authorList>
    </citation>
    <scope>NUCLEOTIDE SEQUENCE</scope>
    <source>
        <strain evidence="2">TK_1</strain>
    </source>
</reference>
<name>A0ABQ9P106_9PEZI</name>
<protein>
    <submittedName>
        <fullName evidence="2">Uncharacterized protein</fullName>
    </submittedName>
</protein>
<accession>A0ABQ9P106</accession>
<sequence>MSAPPDLDDTTAIAPETKDKQITDETHKNQTADATSSKIESMFKKIEVKHHEGLDVYTAYFGVHLAKLENAVLSDDERIITTTIDGEGSSITATKAEAEHLLEVWKEQVVERRKSQEEFHAKIREGLGPQWKGEPDILNQFLLAYHGLGPKVEPETSLYMA</sequence>
<proteinExistence type="predicted"/>
<evidence type="ECO:0000256" key="1">
    <source>
        <dbReference type="SAM" id="MobiDB-lite"/>
    </source>
</evidence>
<keyword evidence="3" id="KW-1185">Reference proteome</keyword>